<feature type="transmembrane region" description="Helical" evidence="5">
    <location>
        <begin position="84"/>
        <end position="106"/>
    </location>
</feature>
<keyword evidence="3 5" id="KW-1133">Transmembrane helix</keyword>
<protein>
    <recommendedName>
        <fullName evidence="6">G-protein coupled receptors family 1 profile domain-containing protein</fullName>
    </recommendedName>
</protein>
<dbReference type="OrthoDB" id="9990791at2759"/>
<evidence type="ECO:0000313" key="8">
    <source>
        <dbReference type="EMBL" id="CAF1449382.1"/>
    </source>
</evidence>
<feature type="domain" description="G-protein coupled receptors family 1 profile" evidence="6">
    <location>
        <begin position="25"/>
        <end position="135"/>
    </location>
</feature>
<dbReference type="EMBL" id="CAJNOI010000149">
    <property type="protein sequence ID" value="CAF1131300.1"/>
    <property type="molecule type" value="Genomic_DNA"/>
</dbReference>
<evidence type="ECO:0000256" key="4">
    <source>
        <dbReference type="ARBA" id="ARBA00023136"/>
    </source>
</evidence>
<dbReference type="Proteomes" id="UP000663877">
    <property type="component" value="Unassembled WGS sequence"/>
</dbReference>
<feature type="transmembrane region" description="Helical" evidence="5">
    <location>
        <begin position="12"/>
        <end position="36"/>
    </location>
</feature>
<dbReference type="Proteomes" id="UP000663832">
    <property type="component" value="Unassembled WGS sequence"/>
</dbReference>
<reference evidence="8" key="1">
    <citation type="submission" date="2021-02" db="EMBL/GenBank/DDBJ databases">
        <authorList>
            <person name="Nowell W R."/>
        </authorList>
    </citation>
    <scope>NUCLEOTIDE SEQUENCE</scope>
</reference>
<keyword evidence="2 5" id="KW-0812">Transmembrane</keyword>
<dbReference type="EMBL" id="CAJNOM010000458">
    <property type="protein sequence ID" value="CAF1449382.1"/>
    <property type="molecule type" value="Genomic_DNA"/>
</dbReference>
<accession>A0A815PHY4</accession>
<evidence type="ECO:0000259" key="6">
    <source>
        <dbReference type="PROSITE" id="PS50262"/>
    </source>
</evidence>
<feature type="transmembrane region" description="Helical" evidence="5">
    <location>
        <begin position="45"/>
        <end position="64"/>
    </location>
</feature>
<evidence type="ECO:0000313" key="9">
    <source>
        <dbReference type="Proteomes" id="UP000663832"/>
    </source>
</evidence>
<evidence type="ECO:0000256" key="5">
    <source>
        <dbReference type="SAM" id="Phobius"/>
    </source>
</evidence>
<keyword evidence="4 5" id="KW-0472">Membrane</keyword>
<sequence length="135" mass="14983">MSVLEAATQLSFWGPVVFFCIGVPAALFNVIIFLGFKTFRKSPSVYYVVGQSLFDVSVLLLVLLPVIPSVSLSVSSTSCKLGLFFGQVTVSGAMSFLCLTAFDRWACTSRSARIRRLNSNRIARYLVLFTFLFWS</sequence>
<comment type="caution">
    <text evidence="8">The sequence shown here is derived from an EMBL/GenBank/DDBJ whole genome shotgun (WGS) entry which is preliminary data.</text>
</comment>
<proteinExistence type="predicted"/>
<dbReference type="Gene3D" id="1.20.1070.10">
    <property type="entry name" value="Rhodopsin 7-helix transmembrane proteins"/>
    <property type="match status" value="1"/>
</dbReference>
<dbReference type="InterPro" id="IPR017452">
    <property type="entry name" value="GPCR_Rhodpsn_7TM"/>
</dbReference>
<comment type="subcellular location">
    <subcellularLocation>
        <location evidence="1">Membrane</location>
    </subcellularLocation>
</comment>
<dbReference type="PROSITE" id="PS50262">
    <property type="entry name" value="G_PROTEIN_RECEP_F1_2"/>
    <property type="match status" value="1"/>
</dbReference>
<dbReference type="AlphaFoldDB" id="A0A815PHY4"/>
<keyword evidence="9" id="KW-1185">Reference proteome</keyword>
<evidence type="ECO:0000256" key="1">
    <source>
        <dbReference type="ARBA" id="ARBA00004370"/>
    </source>
</evidence>
<dbReference type="SUPFAM" id="SSF81321">
    <property type="entry name" value="Family A G protein-coupled receptor-like"/>
    <property type="match status" value="1"/>
</dbReference>
<evidence type="ECO:0000256" key="3">
    <source>
        <dbReference type="ARBA" id="ARBA00022989"/>
    </source>
</evidence>
<evidence type="ECO:0000256" key="2">
    <source>
        <dbReference type="ARBA" id="ARBA00022692"/>
    </source>
</evidence>
<dbReference type="GO" id="GO:0016020">
    <property type="term" value="C:membrane"/>
    <property type="evidence" value="ECO:0007669"/>
    <property type="project" value="UniProtKB-SubCell"/>
</dbReference>
<evidence type="ECO:0000313" key="7">
    <source>
        <dbReference type="EMBL" id="CAF1131300.1"/>
    </source>
</evidence>
<organism evidence="8 9">
    <name type="scientific">Adineta steineri</name>
    <dbReference type="NCBI Taxonomy" id="433720"/>
    <lineage>
        <taxon>Eukaryota</taxon>
        <taxon>Metazoa</taxon>
        <taxon>Spiralia</taxon>
        <taxon>Gnathifera</taxon>
        <taxon>Rotifera</taxon>
        <taxon>Eurotatoria</taxon>
        <taxon>Bdelloidea</taxon>
        <taxon>Adinetida</taxon>
        <taxon>Adinetidae</taxon>
        <taxon>Adineta</taxon>
    </lineage>
</organism>
<name>A0A815PHY4_9BILA</name>
<gene>
    <name evidence="7" type="ORF">BJG266_LOCUS23016</name>
    <name evidence="8" type="ORF">QVE165_LOCUS40183</name>
</gene>